<dbReference type="PANTHER" id="PTHR34835:SF77">
    <property type="entry name" value="OS08G0365200 PROTEIN"/>
    <property type="match status" value="1"/>
</dbReference>
<evidence type="ECO:0000313" key="3">
    <source>
        <dbReference type="Proteomes" id="UP000823388"/>
    </source>
</evidence>
<dbReference type="EMBL" id="CM029041">
    <property type="protein sequence ID" value="KAG2629029.1"/>
    <property type="molecule type" value="Genomic_DNA"/>
</dbReference>
<dbReference type="PANTHER" id="PTHR34835">
    <property type="entry name" value="OS07G0283600 PROTEIN-RELATED"/>
    <property type="match status" value="1"/>
</dbReference>
<keyword evidence="1" id="KW-0472">Membrane</keyword>
<keyword evidence="1" id="KW-0812">Transmembrane</keyword>
<accession>A0A8T0VAW2</accession>
<evidence type="ECO:0008006" key="4">
    <source>
        <dbReference type="Google" id="ProtNLM"/>
    </source>
</evidence>
<evidence type="ECO:0000313" key="2">
    <source>
        <dbReference type="EMBL" id="KAG2629029.1"/>
    </source>
</evidence>
<keyword evidence="1" id="KW-1133">Transmembrane helix</keyword>
<feature type="transmembrane region" description="Helical" evidence="1">
    <location>
        <begin position="284"/>
        <end position="303"/>
    </location>
</feature>
<evidence type="ECO:0000256" key="1">
    <source>
        <dbReference type="SAM" id="Phobius"/>
    </source>
</evidence>
<keyword evidence="3" id="KW-1185">Reference proteome</keyword>
<sequence>MSQLVIHKAEFKHRRKSFKLTRFMVQQILGIPSGDNPIILCNADLKPCDTSAQPNPAFNHGTKLSIDDAVAKLLAEHDEETFMRMFMIVAISTIFCPSTENFVNLNYLPYLLDISQIQTYDWSSHVLNYILSEVKKYQAFISSKDDGYIYIAYIDFLDMGLNYPKYHQISYDVPRICNVTSEDFSFAAFVDRNFSHPGCATYGILQFRNLASSPYYDDPDNVEATELVSEDDSLLCAVPHNANEKAIIAPDRKKSVFFLIQTLSQIKVLQYTMIFHLMSVTNYMVLHNIFFIIRFFQHFFLLLSHYFSW</sequence>
<dbReference type="AlphaFoldDB" id="A0A8T0VAW2"/>
<protein>
    <recommendedName>
        <fullName evidence="4">Aminotransferase-like plant mobile domain-containing protein</fullName>
    </recommendedName>
</protein>
<gene>
    <name evidence="2" type="ORF">PVAP13_3KG315805</name>
</gene>
<reference evidence="2" key="1">
    <citation type="submission" date="2020-05" db="EMBL/GenBank/DDBJ databases">
        <title>WGS assembly of Panicum virgatum.</title>
        <authorList>
            <person name="Lovell J.T."/>
            <person name="Jenkins J."/>
            <person name="Shu S."/>
            <person name="Juenger T.E."/>
            <person name="Schmutz J."/>
        </authorList>
    </citation>
    <scope>NUCLEOTIDE SEQUENCE</scope>
    <source>
        <strain evidence="2">AP13</strain>
    </source>
</reference>
<organism evidence="2 3">
    <name type="scientific">Panicum virgatum</name>
    <name type="common">Blackwell switchgrass</name>
    <dbReference type="NCBI Taxonomy" id="38727"/>
    <lineage>
        <taxon>Eukaryota</taxon>
        <taxon>Viridiplantae</taxon>
        <taxon>Streptophyta</taxon>
        <taxon>Embryophyta</taxon>
        <taxon>Tracheophyta</taxon>
        <taxon>Spermatophyta</taxon>
        <taxon>Magnoliopsida</taxon>
        <taxon>Liliopsida</taxon>
        <taxon>Poales</taxon>
        <taxon>Poaceae</taxon>
        <taxon>PACMAD clade</taxon>
        <taxon>Panicoideae</taxon>
        <taxon>Panicodae</taxon>
        <taxon>Paniceae</taxon>
        <taxon>Panicinae</taxon>
        <taxon>Panicum</taxon>
        <taxon>Panicum sect. Hiantes</taxon>
    </lineage>
</organism>
<comment type="caution">
    <text evidence="2">The sequence shown here is derived from an EMBL/GenBank/DDBJ whole genome shotgun (WGS) entry which is preliminary data.</text>
</comment>
<name>A0A8T0VAW2_PANVG</name>
<dbReference type="Proteomes" id="UP000823388">
    <property type="component" value="Chromosome 3K"/>
</dbReference>
<proteinExistence type="predicted"/>